<proteinExistence type="inferred from homology"/>
<evidence type="ECO:0000313" key="7">
    <source>
        <dbReference type="EMBL" id="OQR72129.1"/>
    </source>
</evidence>
<feature type="compositionally biased region" description="Basic and acidic residues" evidence="6">
    <location>
        <begin position="107"/>
        <end position="125"/>
    </location>
</feature>
<gene>
    <name evidence="7" type="ORF">BIW11_01369</name>
</gene>
<keyword evidence="5" id="KW-0539">Nucleus</keyword>
<comment type="caution">
    <text evidence="7">The sequence shown here is derived from an EMBL/GenBank/DDBJ whole genome shotgun (WGS) entry which is preliminary data.</text>
</comment>
<dbReference type="EMBL" id="MNPL01012445">
    <property type="protein sequence ID" value="OQR72129.1"/>
    <property type="molecule type" value="Genomic_DNA"/>
</dbReference>
<keyword evidence="8" id="KW-1185">Reference proteome</keyword>
<dbReference type="GO" id="GO:0000447">
    <property type="term" value="P:endonucleolytic cleavage in ITS1 to separate SSU-rRNA from 5.8S rRNA and LSU-rRNA from tricistronic rRNA transcript (SSU-rRNA, 5.8S rRNA, LSU-rRNA)"/>
    <property type="evidence" value="ECO:0007669"/>
    <property type="project" value="TreeGrafter"/>
</dbReference>
<dbReference type="Proteomes" id="UP000192247">
    <property type="component" value="Unassembled WGS sequence"/>
</dbReference>
<organism evidence="7 8">
    <name type="scientific">Tropilaelaps mercedesae</name>
    <dbReference type="NCBI Taxonomy" id="418985"/>
    <lineage>
        <taxon>Eukaryota</taxon>
        <taxon>Metazoa</taxon>
        <taxon>Ecdysozoa</taxon>
        <taxon>Arthropoda</taxon>
        <taxon>Chelicerata</taxon>
        <taxon>Arachnida</taxon>
        <taxon>Acari</taxon>
        <taxon>Parasitiformes</taxon>
        <taxon>Mesostigmata</taxon>
        <taxon>Gamasina</taxon>
        <taxon>Dermanyssoidea</taxon>
        <taxon>Laelapidae</taxon>
        <taxon>Tropilaelaps</taxon>
    </lineage>
</organism>
<dbReference type="CDD" id="cd12263">
    <property type="entry name" value="RRM_ABT1_like"/>
    <property type="match status" value="1"/>
</dbReference>
<evidence type="ECO:0000256" key="2">
    <source>
        <dbReference type="ARBA" id="ARBA00005819"/>
    </source>
</evidence>
<comment type="subcellular location">
    <subcellularLocation>
        <location evidence="1">Nucleus</location>
        <location evidence="1">Nucleolus</location>
    </subcellularLocation>
</comment>
<dbReference type="GO" id="GO:0005730">
    <property type="term" value="C:nucleolus"/>
    <property type="evidence" value="ECO:0007669"/>
    <property type="project" value="UniProtKB-SubCell"/>
</dbReference>
<feature type="compositionally biased region" description="Basic and acidic residues" evidence="6">
    <location>
        <begin position="318"/>
        <end position="329"/>
    </location>
</feature>
<dbReference type="InterPro" id="IPR039119">
    <property type="entry name" value="ABT1/Esf2"/>
</dbReference>
<evidence type="ECO:0000256" key="4">
    <source>
        <dbReference type="ARBA" id="ARBA00022884"/>
    </source>
</evidence>
<feature type="compositionally biased region" description="Acidic residues" evidence="6">
    <location>
        <begin position="80"/>
        <end position="90"/>
    </location>
</feature>
<evidence type="ECO:0000256" key="5">
    <source>
        <dbReference type="ARBA" id="ARBA00023242"/>
    </source>
</evidence>
<evidence type="ECO:0000313" key="8">
    <source>
        <dbReference type="Proteomes" id="UP000192247"/>
    </source>
</evidence>
<dbReference type="Gene3D" id="3.30.70.330">
    <property type="match status" value="1"/>
</dbReference>
<dbReference type="PANTHER" id="PTHR12311">
    <property type="entry name" value="ACTIVATOR OF BASAL TRANSCRIPTION 1"/>
    <property type="match status" value="1"/>
</dbReference>
<feature type="region of interest" description="Disordered" evidence="6">
    <location>
        <begin position="1"/>
        <end position="168"/>
    </location>
</feature>
<feature type="region of interest" description="Disordered" evidence="6">
    <location>
        <begin position="312"/>
        <end position="342"/>
    </location>
</feature>
<name>A0A1V9XF64_9ACAR</name>
<comment type="similarity">
    <text evidence="2">Belongs to the ESF2/ABP1 family.</text>
</comment>
<reference evidence="7 8" key="1">
    <citation type="journal article" date="2017" name="Gigascience">
        <title>Draft genome of the honey bee ectoparasitic mite, Tropilaelaps mercedesae, is shaped by the parasitic life history.</title>
        <authorList>
            <person name="Dong X."/>
            <person name="Armstrong S.D."/>
            <person name="Xia D."/>
            <person name="Makepeace B.L."/>
            <person name="Darby A.C."/>
            <person name="Kadowaki T."/>
        </authorList>
    </citation>
    <scope>NUCLEOTIDE SEQUENCE [LARGE SCALE GENOMIC DNA]</scope>
    <source>
        <strain evidence="7">Wuxi-XJTLU</strain>
    </source>
</reference>
<feature type="compositionally biased region" description="Acidic residues" evidence="6">
    <location>
        <begin position="126"/>
        <end position="148"/>
    </location>
</feature>
<dbReference type="AlphaFoldDB" id="A0A1V9XF64"/>
<dbReference type="GO" id="GO:0000472">
    <property type="term" value="P:endonucleolytic cleavage to generate mature 5'-end of SSU-rRNA from (SSU-rRNA, 5.8S rRNA, LSU-rRNA)"/>
    <property type="evidence" value="ECO:0007669"/>
    <property type="project" value="TreeGrafter"/>
</dbReference>
<dbReference type="STRING" id="418985.A0A1V9XF64"/>
<dbReference type="InterPro" id="IPR034353">
    <property type="entry name" value="ABT1/ESF2_RRM"/>
</dbReference>
<evidence type="ECO:0000256" key="6">
    <source>
        <dbReference type="SAM" id="MobiDB-lite"/>
    </source>
</evidence>
<dbReference type="OrthoDB" id="287393at2759"/>
<dbReference type="InterPro" id="IPR012677">
    <property type="entry name" value="Nucleotide-bd_a/b_plait_sf"/>
</dbReference>
<dbReference type="PANTHER" id="PTHR12311:SF7">
    <property type="entry name" value="ACTIVATOR OF BASAL TRANSCRIPTION 1"/>
    <property type="match status" value="1"/>
</dbReference>
<evidence type="ECO:0000256" key="1">
    <source>
        <dbReference type="ARBA" id="ARBA00004604"/>
    </source>
</evidence>
<dbReference type="GO" id="GO:0000480">
    <property type="term" value="P:endonucleolytic cleavage in 5'-ETS of tricistronic rRNA transcript (SSU-rRNA, 5.8S rRNA, LSU-rRNA)"/>
    <property type="evidence" value="ECO:0007669"/>
    <property type="project" value="TreeGrafter"/>
</dbReference>
<sequence length="365" mass="41723">MVKRLRPRRSKATAHCKRTSGRKTVDDAENPTCTAIHSSELSEEGMPSVDEAHLTTNSKRKLRKITDNSCLGDLNVTDESKDDDQSDEGGEAGSEISVYSANDDQSEIEKSDVDMDSHSEDSKSDETEDKEEEPENENLAEEDPDAESESGHGDASFDQPEPTYLGSKKKHTPGIVYLSYIPDRLTVAMTRELLSPFGKVGRIYFEPMKRLNKRTRPNHRFAEGWVEFEKKAVAKKVAEMLNLKPVGGKRHAPYYDALWSIKYLHRFRWPHLTERLAYEKAVKDQRLRTEIAQAKREASYYAKALERSIRLRKQRKQQVKDAGGEDSTHTGHNNLRLRKTDREIRLEKNEGSLVDRKLLMSIFSK</sequence>
<dbReference type="SUPFAM" id="SSF54928">
    <property type="entry name" value="RNA-binding domain, RBD"/>
    <property type="match status" value="1"/>
</dbReference>
<evidence type="ECO:0000256" key="3">
    <source>
        <dbReference type="ARBA" id="ARBA00020737"/>
    </source>
</evidence>
<keyword evidence="4" id="KW-0694">RNA-binding</keyword>
<dbReference type="InterPro" id="IPR035979">
    <property type="entry name" value="RBD_domain_sf"/>
</dbReference>
<dbReference type="GO" id="GO:0003723">
    <property type="term" value="F:RNA binding"/>
    <property type="evidence" value="ECO:0007669"/>
    <property type="project" value="UniProtKB-KW"/>
</dbReference>
<protein>
    <recommendedName>
        <fullName evidence="3">Activator of basal transcription 1</fullName>
    </recommendedName>
</protein>
<dbReference type="InParanoid" id="A0A1V9XF64"/>
<accession>A0A1V9XF64</accession>
<feature type="compositionally biased region" description="Basic residues" evidence="6">
    <location>
        <begin position="1"/>
        <end position="21"/>
    </location>
</feature>
<dbReference type="GO" id="GO:0034462">
    <property type="term" value="P:small-subunit processome assembly"/>
    <property type="evidence" value="ECO:0007669"/>
    <property type="project" value="TreeGrafter"/>
</dbReference>